<feature type="non-terminal residue" evidence="2">
    <location>
        <position position="43"/>
    </location>
</feature>
<protein>
    <submittedName>
        <fullName evidence="2">Uncharacterized protein</fullName>
    </submittedName>
</protein>
<reference evidence="2 3" key="1">
    <citation type="journal article" date="2018" name="Front. Plant Sci.">
        <title>Red Clover (Trifolium pratense) and Zigzag Clover (T. medium) - A Picture of Genomic Similarities and Differences.</title>
        <authorList>
            <person name="Dluhosova J."/>
            <person name="Istvanek J."/>
            <person name="Nedelnik J."/>
            <person name="Repkova J."/>
        </authorList>
    </citation>
    <scope>NUCLEOTIDE SEQUENCE [LARGE SCALE GENOMIC DNA]</scope>
    <source>
        <strain evidence="3">cv. 10/8</strain>
        <tissue evidence="2">Leaf</tissue>
    </source>
</reference>
<evidence type="ECO:0000313" key="2">
    <source>
        <dbReference type="EMBL" id="MCI81493.1"/>
    </source>
</evidence>
<feature type="region of interest" description="Disordered" evidence="1">
    <location>
        <begin position="1"/>
        <end position="26"/>
    </location>
</feature>
<accession>A0A392V219</accession>
<evidence type="ECO:0000313" key="3">
    <source>
        <dbReference type="Proteomes" id="UP000265520"/>
    </source>
</evidence>
<organism evidence="2 3">
    <name type="scientific">Trifolium medium</name>
    <dbReference type="NCBI Taxonomy" id="97028"/>
    <lineage>
        <taxon>Eukaryota</taxon>
        <taxon>Viridiplantae</taxon>
        <taxon>Streptophyta</taxon>
        <taxon>Embryophyta</taxon>
        <taxon>Tracheophyta</taxon>
        <taxon>Spermatophyta</taxon>
        <taxon>Magnoliopsida</taxon>
        <taxon>eudicotyledons</taxon>
        <taxon>Gunneridae</taxon>
        <taxon>Pentapetalae</taxon>
        <taxon>rosids</taxon>
        <taxon>fabids</taxon>
        <taxon>Fabales</taxon>
        <taxon>Fabaceae</taxon>
        <taxon>Papilionoideae</taxon>
        <taxon>50 kb inversion clade</taxon>
        <taxon>NPAAA clade</taxon>
        <taxon>Hologalegina</taxon>
        <taxon>IRL clade</taxon>
        <taxon>Trifolieae</taxon>
        <taxon>Trifolium</taxon>
    </lineage>
</organism>
<evidence type="ECO:0000256" key="1">
    <source>
        <dbReference type="SAM" id="MobiDB-lite"/>
    </source>
</evidence>
<name>A0A392V219_9FABA</name>
<dbReference type="AlphaFoldDB" id="A0A392V219"/>
<keyword evidence="3" id="KW-1185">Reference proteome</keyword>
<feature type="compositionally biased region" description="Low complexity" evidence="1">
    <location>
        <begin position="1"/>
        <end position="14"/>
    </location>
</feature>
<sequence>MLTCSSDLSSGSKTSDSKTSESGITDCSLSSGPVYRRVIIHTL</sequence>
<proteinExistence type="predicted"/>
<comment type="caution">
    <text evidence="2">The sequence shown here is derived from an EMBL/GenBank/DDBJ whole genome shotgun (WGS) entry which is preliminary data.</text>
</comment>
<dbReference type="EMBL" id="LXQA011020398">
    <property type="protein sequence ID" value="MCI81493.1"/>
    <property type="molecule type" value="Genomic_DNA"/>
</dbReference>
<dbReference type="Proteomes" id="UP000265520">
    <property type="component" value="Unassembled WGS sequence"/>
</dbReference>